<feature type="non-terminal residue" evidence="1">
    <location>
        <position position="1"/>
    </location>
</feature>
<protein>
    <submittedName>
        <fullName evidence="1">Peptide chain release factor N(5)-glutamine methyltransferase</fullName>
    </submittedName>
</protein>
<gene>
    <name evidence="1" type="ORF">K8V82_10610</name>
</gene>
<reference evidence="1" key="1">
    <citation type="journal article" date="2021" name="PeerJ">
        <title>Extensive microbial diversity within the chicken gut microbiome revealed by metagenomics and culture.</title>
        <authorList>
            <person name="Gilroy R."/>
            <person name="Ravi A."/>
            <person name="Getino M."/>
            <person name="Pursley I."/>
            <person name="Horton D.L."/>
            <person name="Alikhan N.F."/>
            <person name="Baker D."/>
            <person name="Gharbi K."/>
            <person name="Hall N."/>
            <person name="Watson M."/>
            <person name="Adriaenssens E.M."/>
            <person name="Foster-Nyarko E."/>
            <person name="Jarju S."/>
            <person name="Secka A."/>
            <person name="Antonio M."/>
            <person name="Oren A."/>
            <person name="Chaudhuri R.R."/>
            <person name="La Ragione R."/>
            <person name="Hildebrand F."/>
            <person name="Pallen M.J."/>
        </authorList>
    </citation>
    <scope>NUCLEOTIDE SEQUENCE</scope>
    <source>
        <strain evidence="1">ChiSjej5B23-16112</strain>
    </source>
</reference>
<dbReference type="Gene3D" id="3.40.50.150">
    <property type="entry name" value="Vaccinia Virus protein VP39"/>
    <property type="match status" value="1"/>
</dbReference>
<dbReference type="InterPro" id="IPR002052">
    <property type="entry name" value="DNA_methylase_N6_adenine_CS"/>
</dbReference>
<dbReference type="EMBL" id="DYVY01000178">
    <property type="protein sequence ID" value="HJF95221.1"/>
    <property type="molecule type" value="Genomic_DNA"/>
</dbReference>
<dbReference type="InterPro" id="IPR029063">
    <property type="entry name" value="SAM-dependent_MTases_sf"/>
</dbReference>
<comment type="caution">
    <text evidence="1">The sequence shown here is derived from an EMBL/GenBank/DDBJ whole genome shotgun (WGS) entry which is preliminary data.</text>
</comment>
<dbReference type="GO" id="GO:0003676">
    <property type="term" value="F:nucleic acid binding"/>
    <property type="evidence" value="ECO:0007669"/>
    <property type="project" value="InterPro"/>
</dbReference>
<organism evidence="1 2">
    <name type="scientific">Lachnoclostridium phocaeense</name>
    <dbReference type="NCBI Taxonomy" id="1871021"/>
    <lineage>
        <taxon>Bacteria</taxon>
        <taxon>Bacillati</taxon>
        <taxon>Bacillota</taxon>
        <taxon>Clostridia</taxon>
        <taxon>Lachnospirales</taxon>
        <taxon>Lachnospiraceae</taxon>
    </lineage>
</organism>
<dbReference type="PANTHER" id="PTHR18895">
    <property type="entry name" value="HEMK METHYLTRANSFERASE"/>
    <property type="match status" value="1"/>
</dbReference>
<keyword evidence="1" id="KW-0808">Transferase</keyword>
<sequence length="125" mass="14222">NCRELGADVRLFRSDLFEKVEGTCDMIVSNPPYIRRDVIEELQAEVRLHDPYIALDGHEDGLHFYRRIAAGAGSYLKQGGWLILEIGHDQREEVSRLLREAGFTCVQGKKDLAGLDRVVMGMYNK</sequence>
<dbReference type="Proteomes" id="UP000769156">
    <property type="component" value="Unassembled WGS sequence"/>
</dbReference>
<dbReference type="SUPFAM" id="SSF53335">
    <property type="entry name" value="S-adenosyl-L-methionine-dependent methyltransferases"/>
    <property type="match status" value="1"/>
</dbReference>
<name>A0A921I283_9FIRM</name>
<dbReference type="GO" id="GO:0032259">
    <property type="term" value="P:methylation"/>
    <property type="evidence" value="ECO:0007669"/>
    <property type="project" value="UniProtKB-KW"/>
</dbReference>
<dbReference type="AlphaFoldDB" id="A0A921I283"/>
<reference evidence="1" key="2">
    <citation type="submission" date="2021-09" db="EMBL/GenBank/DDBJ databases">
        <authorList>
            <person name="Gilroy R."/>
        </authorList>
    </citation>
    <scope>NUCLEOTIDE SEQUENCE</scope>
    <source>
        <strain evidence="1">ChiSjej5B23-16112</strain>
    </source>
</reference>
<dbReference type="PROSITE" id="PS00092">
    <property type="entry name" value="N6_MTASE"/>
    <property type="match status" value="1"/>
</dbReference>
<evidence type="ECO:0000313" key="2">
    <source>
        <dbReference type="Proteomes" id="UP000769156"/>
    </source>
</evidence>
<keyword evidence="1" id="KW-0489">Methyltransferase</keyword>
<accession>A0A921I283</accession>
<dbReference type="GO" id="GO:0008168">
    <property type="term" value="F:methyltransferase activity"/>
    <property type="evidence" value="ECO:0007669"/>
    <property type="project" value="UniProtKB-KW"/>
</dbReference>
<dbReference type="InterPro" id="IPR050320">
    <property type="entry name" value="N5-glutamine_MTase"/>
</dbReference>
<dbReference type="PANTHER" id="PTHR18895:SF74">
    <property type="entry name" value="MTRF1L RELEASE FACTOR GLUTAMINE METHYLTRANSFERASE"/>
    <property type="match status" value="1"/>
</dbReference>
<evidence type="ECO:0000313" key="1">
    <source>
        <dbReference type="EMBL" id="HJF95221.1"/>
    </source>
</evidence>
<proteinExistence type="predicted"/>